<protein>
    <submittedName>
        <fullName evidence="1">Uncharacterized protein</fullName>
    </submittedName>
</protein>
<dbReference type="EMBL" id="PQFF01000428">
    <property type="protein sequence ID" value="RHZ50712.1"/>
    <property type="molecule type" value="Genomic_DNA"/>
</dbReference>
<name>A0A397GIC4_9GLOM</name>
<reference evidence="1 2" key="1">
    <citation type="submission" date="2018-08" db="EMBL/GenBank/DDBJ databases">
        <title>Genome and evolution of the arbuscular mycorrhizal fungus Diversispora epigaea (formerly Glomus versiforme) and its bacterial endosymbionts.</title>
        <authorList>
            <person name="Sun X."/>
            <person name="Fei Z."/>
            <person name="Harrison M."/>
        </authorList>
    </citation>
    <scope>NUCLEOTIDE SEQUENCE [LARGE SCALE GENOMIC DNA]</scope>
    <source>
        <strain evidence="1 2">IT104</strain>
    </source>
</reference>
<keyword evidence="2" id="KW-1185">Reference proteome</keyword>
<dbReference type="AlphaFoldDB" id="A0A397GIC4"/>
<evidence type="ECO:0000313" key="1">
    <source>
        <dbReference type="EMBL" id="RHZ50712.1"/>
    </source>
</evidence>
<comment type="caution">
    <text evidence="1">The sequence shown here is derived from an EMBL/GenBank/DDBJ whole genome shotgun (WGS) entry which is preliminary data.</text>
</comment>
<sequence length="77" mass="9011">MSRQTFAPGTILGCKEALGKLIDFAYSEQNSDHTRKRIIIKKVKEWDFKQLNHYGHENSIERVIELSQEQLNFSCIK</sequence>
<dbReference type="Proteomes" id="UP000266861">
    <property type="component" value="Unassembled WGS sequence"/>
</dbReference>
<evidence type="ECO:0000313" key="2">
    <source>
        <dbReference type="Proteomes" id="UP000266861"/>
    </source>
</evidence>
<proteinExistence type="predicted"/>
<gene>
    <name evidence="1" type="ORF">Glove_493g51</name>
</gene>
<accession>A0A397GIC4</accession>
<organism evidence="1 2">
    <name type="scientific">Diversispora epigaea</name>
    <dbReference type="NCBI Taxonomy" id="1348612"/>
    <lineage>
        <taxon>Eukaryota</taxon>
        <taxon>Fungi</taxon>
        <taxon>Fungi incertae sedis</taxon>
        <taxon>Mucoromycota</taxon>
        <taxon>Glomeromycotina</taxon>
        <taxon>Glomeromycetes</taxon>
        <taxon>Diversisporales</taxon>
        <taxon>Diversisporaceae</taxon>
        <taxon>Diversispora</taxon>
    </lineage>
</organism>